<protein>
    <recommendedName>
        <fullName evidence="2">Endonuclease/exonuclease/phosphatase domain-containing protein</fullName>
    </recommendedName>
</protein>
<proteinExistence type="predicted"/>
<dbReference type="Proteomes" id="UP000637980">
    <property type="component" value="Unassembled WGS sequence"/>
</dbReference>
<name>A0ABQ3E9F7_9HYPH</name>
<keyword evidence="1" id="KW-1133">Transmembrane helix</keyword>
<gene>
    <name evidence="3" type="ORF">GCM10007094_18790</name>
</gene>
<dbReference type="InterPro" id="IPR036691">
    <property type="entry name" value="Endo/exonu/phosph_ase_sf"/>
</dbReference>
<evidence type="ECO:0000313" key="3">
    <source>
        <dbReference type="EMBL" id="GHB30610.1"/>
    </source>
</evidence>
<dbReference type="EMBL" id="BMXE01000003">
    <property type="protein sequence ID" value="GHB30610.1"/>
    <property type="molecule type" value="Genomic_DNA"/>
</dbReference>
<dbReference type="InterPro" id="IPR005135">
    <property type="entry name" value="Endo/exonuclease/phosphatase"/>
</dbReference>
<evidence type="ECO:0000313" key="4">
    <source>
        <dbReference type="Proteomes" id="UP000637980"/>
    </source>
</evidence>
<dbReference type="Pfam" id="PF03372">
    <property type="entry name" value="Exo_endo_phos"/>
    <property type="match status" value="1"/>
</dbReference>
<dbReference type="Gene3D" id="3.60.10.10">
    <property type="entry name" value="Endonuclease/exonuclease/phosphatase"/>
    <property type="match status" value="1"/>
</dbReference>
<comment type="caution">
    <text evidence="3">The sequence shown here is derived from an EMBL/GenBank/DDBJ whole genome shotgun (WGS) entry which is preliminary data.</text>
</comment>
<sequence length="324" mass="36242">MARAGTLAVTALLLFTFMVPGNLVSEAAAFFIPQLTAAGFIGLLIWIATAKTLHWIHLIALIGLIISSYWMVTSVRQVVQPATISSTQEGGTTFSVMSLNLLHMGFDAEALKQLIEKRQPDLITFQETASATPRLKAFLTEHYQHTILPPDKHDTDITLFSKFPIKDAERIVVPGLKEGPHIPREFLSAQIDINGTPVQIYAIHPASPRGPNRLEGRTRYLDHVRDLIKSQDKTVPIIIQGDWNTPVWSQTFQSFLTELNLKTAFTSFLPRTTRYFIHPSFEVMLGSKVDHIASSEEILIKEHFIAENVGSDHFPIFATLHILP</sequence>
<reference evidence="4" key="1">
    <citation type="journal article" date="2019" name="Int. J. Syst. Evol. Microbiol.">
        <title>The Global Catalogue of Microorganisms (GCM) 10K type strain sequencing project: providing services to taxonomists for standard genome sequencing and annotation.</title>
        <authorList>
            <consortium name="The Broad Institute Genomics Platform"/>
            <consortium name="The Broad Institute Genome Sequencing Center for Infectious Disease"/>
            <person name="Wu L."/>
            <person name="Ma J."/>
        </authorList>
    </citation>
    <scope>NUCLEOTIDE SEQUENCE [LARGE SCALE GENOMIC DNA]</scope>
    <source>
        <strain evidence="4">KCTC 12861</strain>
    </source>
</reference>
<dbReference type="InterPro" id="IPR051916">
    <property type="entry name" value="GPI-anchor_lipid_remodeler"/>
</dbReference>
<dbReference type="SUPFAM" id="SSF56219">
    <property type="entry name" value="DNase I-like"/>
    <property type="match status" value="1"/>
</dbReference>
<keyword evidence="1" id="KW-0472">Membrane</keyword>
<feature type="transmembrane region" description="Helical" evidence="1">
    <location>
        <begin position="55"/>
        <end position="72"/>
    </location>
</feature>
<dbReference type="PANTHER" id="PTHR14859">
    <property type="entry name" value="CALCOFLUOR WHITE HYPERSENSITIVE PROTEIN PRECURSOR"/>
    <property type="match status" value="1"/>
</dbReference>
<evidence type="ECO:0000256" key="1">
    <source>
        <dbReference type="SAM" id="Phobius"/>
    </source>
</evidence>
<feature type="domain" description="Endonuclease/exonuclease/phosphatase" evidence="2">
    <location>
        <begin position="97"/>
        <end position="313"/>
    </location>
</feature>
<accession>A0ABQ3E9F7</accession>
<organism evidence="3 4">
    <name type="scientific">Pseudovibrio japonicus</name>
    <dbReference type="NCBI Taxonomy" id="366534"/>
    <lineage>
        <taxon>Bacteria</taxon>
        <taxon>Pseudomonadati</taxon>
        <taxon>Pseudomonadota</taxon>
        <taxon>Alphaproteobacteria</taxon>
        <taxon>Hyphomicrobiales</taxon>
        <taxon>Stappiaceae</taxon>
        <taxon>Pseudovibrio</taxon>
    </lineage>
</organism>
<feature type="transmembrane region" description="Helical" evidence="1">
    <location>
        <begin position="28"/>
        <end position="48"/>
    </location>
</feature>
<dbReference type="PANTHER" id="PTHR14859:SF1">
    <property type="entry name" value="PGAP2-INTERACTING PROTEIN"/>
    <property type="match status" value="1"/>
</dbReference>
<keyword evidence="4" id="KW-1185">Reference proteome</keyword>
<keyword evidence="1" id="KW-0812">Transmembrane</keyword>
<evidence type="ECO:0000259" key="2">
    <source>
        <dbReference type="Pfam" id="PF03372"/>
    </source>
</evidence>